<feature type="binding site" evidence="15">
    <location>
        <position position="131"/>
    </location>
    <ligand>
        <name>NAD(+)</name>
        <dbReference type="ChEBI" id="CHEBI:57540"/>
    </ligand>
</feature>
<evidence type="ECO:0000256" key="13">
    <source>
        <dbReference type="PIRNR" id="PIRNR018250"/>
    </source>
</evidence>
<proteinExistence type="inferred from homology"/>
<feature type="binding site" evidence="15">
    <location>
        <position position="251"/>
    </location>
    <ligand>
        <name>NAD(+)</name>
        <dbReference type="ChEBI" id="CHEBI:57540"/>
    </ligand>
</feature>
<dbReference type="InterPro" id="IPR027281">
    <property type="entry name" value="Lys1"/>
</dbReference>
<keyword evidence="10" id="KW-1015">Disulfide bond</keyword>
<evidence type="ECO:0000256" key="12">
    <source>
        <dbReference type="ARBA" id="ARBA00047860"/>
    </source>
</evidence>
<accession>A0A507E269</accession>
<keyword evidence="20" id="KW-1185">Reference proteome</keyword>
<evidence type="ECO:0000256" key="14">
    <source>
        <dbReference type="PIRSR" id="PIRSR018250-1"/>
    </source>
</evidence>
<protein>
    <recommendedName>
        <fullName evidence="5 13">Saccharopine dehydrogenase [NAD(+), L-lysine-forming]</fullName>
        <shortName evidence="13">SDH</shortName>
        <ecNumber evidence="4 13">1.5.1.7</ecNumber>
    </recommendedName>
    <alternativeName>
        <fullName evidence="11 13">Lysine--2-oxoglutarate reductase</fullName>
    </alternativeName>
</protein>
<feature type="active site" description="Proton donor" evidence="14">
    <location>
        <position position="97"/>
    </location>
</feature>
<feature type="binding site" evidence="15">
    <location>
        <begin position="203"/>
        <end position="204"/>
    </location>
    <ligand>
        <name>NAD(+)</name>
        <dbReference type="ChEBI" id="CHEBI:57540"/>
    </ligand>
</feature>
<dbReference type="Pfam" id="PF05222">
    <property type="entry name" value="AlaDh_PNT_N"/>
    <property type="match status" value="1"/>
</dbReference>
<organism evidence="19 20">
    <name type="scientific">Powellomyces hirtus</name>
    <dbReference type="NCBI Taxonomy" id="109895"/>
    <lineage>
        <taxon>Eukaryota</taxon>
        <taxon>Fungi</taxon>
        <taxon>Fungi incertae sedis</taxon>
        <taxon>Chytridiomycota</taxon>
        <taxon>Chytridiomycota incertae sedis</taxon>
        <taxon>Chytridiomycetes</taxon>
        <taxon>Spizellomycetales</taxon>
        <taxon>Powellomycetaceae</taxon>
        <taxon>Powellomyces</taxon>
    </lineage>
</organism>
<dbReference type="SMART" id="SM01002">
    <property type="entry name" value="AlaDh_PNT_C"/>
    <property type="match status" value="1"/>
</dbReference>
<feature type="domain" description="Alanine dehydrogenase/pyridine nucleotide transhydrogenase NAD(H)-binding" evidence="17">
    <location>
        <begin position="175"/>
        <end position="319"/>
    </location>
</feature>
<evidence type="ECO:0000256" key="6">
    <source>
        <dbReference type="ARBA" id="ARBA00022605"/>
    </source>
</evidence>
<feature type="binding site" evidence="15">
    <location>
        <position position="231"/>
    </location>
    <ligand>
        <name>NAD(+)</name>
        <dbReference type="ChEBI" id="CHEBI:57540"/>
    </ligand>
</feature>
<dbReference type="InterPro" id="IPR051168">
    <property type="entry name" value="AASS"/>
</dbReference>
<evidence type="ECO:0000313" key="19">
    <source>
        <dbReference type="EMBL" id="TPX58163.1"/>
    </source>
</evidence>
<keyword evidence="7 13" id="KW-0560">Oxidoreductase</keyword>
<dbReference type="EMBL" id="QEAQ01000040">
    <property type="protein sequence ID" value="TPX58163.1"/>
    <property type="molecule type" value="Genomic_DNA"/>
</dbReference>
<dbReference type="FunFam" id="3.40.50.720:FF:000423">
    <property type="entry name" value="Saccharopine dehydrogenase [NAD(+), L-lysine-forming]"/>
    <property type="match status" value="1"/>
</dbReference>
<feature type="disulfide bond" evidence="16">
    <location>
        <begin position="205"/>
        <end position="249"/>
    </location>
</feature>
<dbReference type="PIRSF" id="PIRSF018250">
    <property type="entry name" value="Saccharopine_DH_Lys"/>
    <property type="match status" value="1"/>
</dbReference>
<dbReference type="InterPro" id="IPR036291">
    <property type="entry name" value="NAD(P)-bd_dom_sf"/>
</dbReference>
<feature type="binding site" evidence="15">
    <location>
        <position position="227"/>
    </location>
    <ligand>
        <name>NAD(+)</name>
        <dbReference type="ChEBI" id="CHEBI:57540"/>
    </ligand>
</feature>
<dbReference type="FunFam" id="3.40.50.720:FF:000217">
    <property type="entry name" value="Saccharopine dehydrogenase [NAD(+), L-lysine-forming]"/>
    <property type="match status" value="1"/>
</dbReference>
<sequence>MTSPVHLWLRAETKRNERRTALTPSVCRKLIEKGYKISVEYSQERIFDDEEYKTAGCTLVESGSWRSAPSDAFIIGLKELPENDDSPLPHKHIMFAHCFKKQGGWKDVLSRFDRGGGSLYDLEFLNDENGRRVAAFGYYAGYAGAALGLDSWAYKKLHDGKPYPSVKPFSRDEELLDHVRANLDAAAKKHGSTPSIMVMGAKGRCGTGATDFAKRVGISEASIIQWDIEETRAGGPFAEIAAHDVFVNCIYLSKPIPPFLTKDLLTSDNKNRKLDVLVDVSCDTTNPHNPIPLYNVSTTFHEPVLQVEIPNGAPLDVITIDHLPSLVPREASEMFCNDLLPSLLQLGDVETARVWTDADKLFREKVAEMKAEQ</sequence>
<evidence type="ECO:0000256" key="3">
    <source>
        <dbReference type="ARBA" id="ARBA00011245"/>
    </source>
</evidence>
<evidence type="ECO:0000256" key="9">
    <source>
        <dbReference type="ARBA" id="ARBA00023154"/>
    </source>
</evidence>
<feature type="domain" description="Alanine dehydrogenase/pyridine nucleotide transhydrogenase N-terminal" evidence="18">
    <location>
        <begin position="8"/>
        <end position="143"/>
    </location>
</feature>
<comment type="similarity">
    <text evidence="2 13">Belongs to the AlaDH/PNT family.</text>
</comment>
<evidence type="ECO:0000256" key="16">
    <source>
        <dbReference type="PIRSR" id="PIRSR018250-4"/>
    </source>
</evidence>
<name>A0A507E269_9FUNG</name>
<dbReference type="CDD" id="cd12188">
    <property type="entry name" value="SDH"/>
    <property type="match status" value="1"/>
</dbReference>
<evidence type="ECO:0000313" key="20">
    <source>
        <dbReference type="Proteomes" id="UP000318582"/>
    </source>
</evidence>
<dbReference type="SUPFAM" id="SSF52283">
    <property type="entry name" value="Formate/glycerate dehydrogenase catalytic domain-like"/>
    <property type="match status" value="1"/>
</dbReference>
<evidence type="ECO:0000256" key="7">
    <source>
        <dbReference type="ARBA" id="ARBA00023002"/>
    </source>
</evidence>
<dbReference type="GO" id="GO:0004754">
    <property type="term" value="F:saccharopine dehydrogenase (NAD+, L-lysine-forming) activity"/>
    <property type="evidence" value="ECO:0007669"/>
    <property type="project" value="UniProtKB-EC"/>
</dbReference>
<comment type="subunit">
    <text evidence="3">Monomer.</text>
</comment>
<evidence type="ECO:0000256" key="15">
    <source>
        <dbReference type="PIRSR" id="PIRSR018250-3"/>
    </source>
</evidence>
<dbReference type="AlphaFoldDB" id="A0A507E269"/>
<feature type="binding site" evidence="15">
    <location>
        <position position="280"/>
    </location>
    <ligand>
        <name>NAD(+)</name>
        <dbReference type="ChEBI" id="CHEBI:57540"/>
    </ligand>
</feature>
<dbReference type="InterPro" id="IPR007886">
    <property type="entry name" value="AlaDH/PNT_N"/>
</dbReference>
<evidence type="ECO:0000256" key="4">
    <source>
        <dbReference type="ARBA" id="ARBA00012847"/>
    </source>
</evidence>
<comment type="catalytic activity">
    <reaction evidence="12 13">
        <text>L-saccharopine + NAD(+) + H2O = L-lysine + 2-oxoglutarate + NADH + H(+)</text>
        <dbReference type="Rhea" id="RHEA:12440"/>
        <dbReference type="ChEBI" id="CHEBI:15377"/>
        <dbReference type="ChEBI" id="CHEBI:15378"/>
        <dbReference type="ChEBI" id="CHEBI:16810"/>
        <dbReference type="ChEBI" id="CHEBI:32551"/>
        <dbReference type="ChEBI" id="CHEBI:57540"/>
        <dbReference type="ChEBI" id="CHEBI:57945"/>
        <dbReference type="ChEBI" id="CHEBI:57951"/>
        <dbReference type="EC" id="1.5.1.7"/>
    </reaction>
</comment>
<dbReference type="UniPathway" id="UPA00033">
    <property type="reaction ID" value="UER00034"/>
</dbReference>
<evidence type="ECO:0000256" key="10">
    <source>
        <dbReference type="ARBA" id="ARBA00023157"/>
    </source>
</evidence>
<evidence type="ECO:0000256" key="2">
    <source>
        <dbReference type="ARBA" id="ARBA00005689"/>
    </source>
</evidence>
<feature type="active site" description="Proton acceptor" evidence="14">
    <location>
        <position position="78"/>
    </location>
</feature>
<dbReference type="GO" id="GO:0005737">
    <property type="term" value="C:cytoplasm"/>
    <property type="evidence" value="ECO:0007669"/>
    <property type="project" value="TreeGrafter"/>
</dbReference>
<comment type="caution">
    <text evidence="19">The sequence shown here is derived from an EMBL/GenBank/DDBJ whole genome shotgun (WGS) entry which is preliminary data.</text>
</comment>
<evidence type="ECO:0000259" key="17">
    <source>
        <dbReference type="SMART" id="SM01002"/>
    </source>
</evidence>
<dbReference type="EC" id="1.5.1.7" evidence="4 13"/>
<dbReference type="SUPFAM" id="SSF51735">
    <property type="entry name" value="NAD(P)-binding Rossmann-fold domains"/>
    <property type="match status" value="1"/>
</dbReference>
<evidence type="ECO:0000256" key="11">
    <source>
        <dbReference type="ARBA" id="ARBA00033228"/>
    </source>
</evidence>
<dbReference type="SMART" id="SM01003">
    <property type="entry name" value="AlaDh_PNT_N"/>
    <property type="match status" value="1"/>
</dbReference>
<dbReference type="InterPro" id="IPR007698">
    <property type="entry name" value="AlaDH/PNT_NAD(H)-bd"/>
</dbReference>
<dbReference type="STRING" id="109895.A0A507E269"/>
<dbReference type="Proteomes" id="UP000318582">
    <property type="component" value="Unassembled WGS sequence"/>
</dbReference>
<keyword evidence="8 13" id="KW-0520">NAD</keyword>
<reference evidence="19 20" key="1">
    <citation type="journal article" date="2019" name="Sci. Rep.">
        <title>Comparative genomics of chytrid fungi reveal insights into the obligate biotrophic and pathogenic lifestyle of Synchytrium endobioticum.</title>
        <authorList>
            <person name="van de Vossenberg B.T.L.H."/>
            <person name="Warris S."/>
            <person name="Nguyen H.D.T."/>
            <person name="van Gent-Pelzer M.P.E."/>
            <person name="Joly D.L."/>
            <person name="van de Geest H.C."/>
            <person name="Bonants P.J.M."/>
            <person name="Smith D.S."/>
            <person name="Levesque C.A."/>
            <person name="van der Lee T.A.J."/>
        </authorList>
    </citation>
    <scope>NUCLEOTIDE SEQUENCE [LARGE SCALE GENOMIC DNA]</scope>
    <source>
        <strain evidence="19 20">CBS 809.83</strain>
    </source>
</reference>
<evidence type="ECO:0000256" key="1">
    <source>
        <dbReference type="ARBA" id="ARBA00004884"/>
    </source>
</evidence>
<dbReference type="PANTHER" id="PTHR11133:SF23">
    <property type="entry name" value="SACCHAROPINE DEHYDROGENASE [NAD(+), L-LYSINE-FORMING]"/>
    <property type="match status" value="1"/>
</dbReference>
<keyword evidence="6 13" id="KW-0028">Amino-acid biosynthesis</keyword>
<evidence type="ECO:0000256" key="8">
    <source>
        <dbReference type="ARBA" id="ARBA00023027"/>
    </source>
</evidence>
<comment type="pathway">
    <text evidence="1 13">Amino-acid biosynthesis; L-lysine biosynthesis via AAA pathway; L-lysine from L-alpha-aminoadipate (fungal route): step 3/3.</text>
</comment>
<dbReference type="PANTHER" id="PTHR11133">
    <property type="entry name" value="SACCHAROPINE DEHYDROGENASE"/>
    <property type="match status" value="1"/>
</dbReference>
<dbReference type="Gene3D" id="3.40.50.720">
    <property type="entry name" value="NAD(P)-binding Rossmann-like Domain"/>
    <property type="match status" value="2"/>
</dbReference>
<feature type="binding site" evidence="15">
    <location>
        <begin position="320"/>
        <end position="323"/>
    </location>
    <ligand>
        <name>NAD(+)</name>
        <dbReference type="ChEBI" id="CHEBI:57540"/>
    </ligand>
</feature>
<evidence type="ECO:0000256" key="5">
    <source>
        <dbReference type="ARBA" id="ARBA00021221"/>
    </source>
</evidence>
<evidence type="ECO:0000259" key="18">
    <source>
        <dbReference type="SMART" id="SM01003"/>
    </source>
</evidence>
<gene>
    <name evidence="19" type="primary">LYS1</name>
    <name evidence="19" type="ORF">PhCBS80983_g03305</name>
</gene>
<dbReference type="GO" id="GO:0019878">
    <property type="term" value="P:lysine biosynthetic process via aminoadipic acid"/>
    <property type="evidence" value="ECO:0007669"/>
    <property type="project" value="UniProtKB-UniPathway"/>
</dbReference>
<keyword evidence="9 13" id="KW-0457">Lysine biosynthesis</keyword>